<evidence type="ECO:0000256" key="1">
    <source>
        <dbReference type="SAM" id="MobiDB-lite"/>
    </source>
</evidence>
<gene>
    <name evidence="2" type="ORF">E0L32_009912</name>
</gene>
<organism evidence="2 3">
    <name type="scientific">Thyridium curvatum</name>
    <dbReference type="NCBI Taxonomy" id="1093900"/>
    <lineage>
        <taxon>Eukaryota</taxon>
        <taxon>Fungi</taxon>
        <taxon>Dikarya</taxon>
        <taxon>Ascomycota</taxon>
        <taxon>Pezizomycotina</taxon>
        <taxon>Sordariomycetes</taxon>
        <taxon>Sordariomycetidae</taxon>
        <taxon>Thyridiales</taxon>
        <taxon>Thyridiaceae</taxon>
        <taxon>Thyridium</taxon>
    </lineage>
</organism>
<dbReference type="AlphaFoldDB" id="A0A507ALU7"/>
<comment type="caution">
    <text evidence="2">The sequence shown here is derived from an EMBL/GenBank/DDBJ whole genome shotgun (WGS) entry which is preliminary data.</text>
</comment>
<evidence type="ECO:0000313" key="2">
    <source>
        <dbReference type="EMBL" id="TPX08573.1"/>
    </source>
</evidence>
<dbReference type="GeneID" id="41977359"/>
<keyword evidence="3" id="KW-1185">Reference proteome</keyword>
<protein>
    <submittedName>
        <fullName evidence="2">Uncharacterized protein</fullName>
    </submittedName>
</protein>
<dbReference type="EMBL" id="SKBQ01000076">
    <property type="protein sequence ID" value="TPX08573.1"/>
    <property type="molecule type" value="Genomic_DNA"/>
</dbReference>
<reference evidence="2 3" key="1">
    <citation type="submission" date="2019-06" db="EMBL/GenBank/DDBJ databases">
        <title>Draft genome sequence of the filamentous fungus Phialemoniopsis curvata isolated from diesel fuel.</title>
        <authorList>
            <person name="Varaljay V.A."/>
            <person name="Lyon W.J."/>
            <person name="Crouch A.L."/>
            <person name="Drake C.E."/>
            <person name="Hollomon J.M."/>
            <person name="Nadeau L.J."/>
            <person name="Nunn H.S."/>
            <person name="Stevenson B.S."/>
            <person name="Bojanowski C.L."/>
            <person name="Crookes-Goodson W.J."/>
        </authorList>
    </citation>
    <scope>NUCLEOTIDE SEQUENCE [LARGE SCALE GENOMIC DNA]</scope>
    <source>
        <strain evidence="2 3">D216</strain>
    </source>
</reference>
<dbReference type="Proteomes" id="UP000319257">
    <property type="component" value="Unassembled WGS sequence"/>
</dbReference>
<dbReference type="InParanoid" id="A0A507ALU7"/>
<evidence type="ECO:0000313" key="3">
    <source>
        <dbReference type="Proteomes" id="UP000319257"/>
    </source>
</evidence>
<accession>A0A507ALU7</accession>
<name>A0A507ALU7_9PEZI</name>
<dbReference type="RefSeq" id="XP_030990284.1">
    <property type="nucleotide sequence ID" value="XM_031144926.1"/>
</dbReference>
<proteinExistence type="predicted"/>
<feature type="region of interest" description="Disordered" evidence="1">
    <location>
        <begin position="1"/>
        <end position="44"/>
    </location>
</feature>
<sequence length="183" mass="20744">MGQKQTLPRTRTPKRSREPKPQQPDLEPELEFPSEGYNVSRTGYSNMPRPFLGRRISDIVVEFSNRHTSGVMITTENTLPNEVTLKLVFEIPYRGYNGVRVRVLADMSMSAIQIEGVPSQPGKLLFQPFDVSHQSVPTTRTCDLELAEGVTLHYILAVVDSWGLQQFAFTVRDGQFRGCRDLM</sequence>